<dbReference type="GO" id="GO:0005886">
    <property type="term" value="C:plasma membrane"/>
    <property type="evidence" value="ECO:0007669"/>
    <property type="project" value="UniProtKB-SubCell"/>
</dbReference>
<keyword evidence="4 7" id="KW-0812">Transmembrane</keyword>
<comment type="caution">
    <text evidence="9">The sequence shown here is derived from an EMBL/GenBank/DDBJ whole genome shotgun (WGS) entry which is preliminary data.</text>
</comment>
<proteinExistence type="predicted"/>
<dbReference type="InterPro" id="IPR020846">
    <property type="entry name" value="MFS_dom"/>
</dbReference>
<organism evidence="9 10">
    <name type="scientific">Candidatus Ignatzschineria merdigallinarum</name>
    <dbReference type="NCBI Taxonomy" id="2838621"/>
    <lineage>
        <taxon>Bacteria</taxon>
        <taxon>Pseudomonadati</taxon>
        <taxon>Pseudomonadota</taxon>
        <taxon>Gammaproteobacteria</taxon>
        <taxon>Cardiobacteriales</taxon>
        <taxon>Ignatzschineriaceae</taxon>
        <taxon>Ignatzschineria</taxon>
    </lineage>
</organism>
<dbReference type="InterPro" id="IPR011701">
    <property type="entry name" value="MFS"/>
</dbReference>
<evidence type="ECO:0000256" key="4">
    <source>
        <dbReference type="ARBA" id="ARBA00022692"/>
    </source>
</evidence>
<dbReference type="FunFam" id="1.20.1250.20:FF:000001">
    <property type="entry name" value="Dicarboxylate MFS transporter"/>
    <property type="match status" value="1"/>
</dbReference>
<evidence type="ECO:0000256" key="2">
    <source>
        <dbReference type="ARBA" id="ARBA00022448"/>
    </source>
</evidence>
<evidence type="ECO:0000259" key="8">
    <source>
        <dbReference type="PROSITE" id="PS50850"/>
    </source>
</evidence>
<dbReference type="SUPFAM" id="SSF103473">
    <property type="entry name" value="MFS general substrate transporter"/>
    <property type="match status" value="1"/>
</dbReference>
<dbReference type="Pfam" id="PF07690">
    <property type="entry name" value="MFS_1"/>
    <property type="match status" value="1"/>
</dbReference>
<evidence type="ECO:0000313" key="9">
    <source>
        <dbReference type="EMBL" id="HIW06773.1"/>
    </source>
</evidence>
<evidence type="ECO:0000256" key="5">
    <source>
        <dbReference type="ARBA" id="ARBA00022989"/>
    </source>
</evidence>
<feature type="transmembrane region" description="Helical" evidence="7">
    <location>
        <begin position="312"/>
        <end position="331"/>
    </location>
</feature>
<evidence type="ECO:0000256" key="7">
    <source>
        <dbReference type="SAM" id="Phobius"/>
    </source>
</evidence>
<reference evidence="9" key="1">
    <citation type="journal article" date="2021" name="PeerJ">
        <title>Extensive microbial diversity within the chicken gut microbiome revealed by metagenomics and culture.</title>
        <authorList>
            <person name="Gilroy R."/>
            <person name="Ravi A."/>
            <person name="Getino M."/>
            <person name="Pursley I."/>
            <person name="Horton D.L."/>
            <person name="Alikhan N.F."/>
            <person name="Baker D."/>
            <person name="Gharbi K."/>
            <person name="Hall N."/>
            <person name="Watson M."/>
            <person name="Adriaenssens E.M."/>
            <person name="Foster-Nyarko E."/>
            <person name="Jarju S."/>
            <person name="Secka A."/>
            <person name="Antonio M."/>
            <person name="Oren A."/>
            <person name="Chaudhuri R.R."/>
            <person name="La Ragione R."/>
            <person name="Hildebrand F."/>
            <person name="Pallen M.J."/>
        </authorList>
    </citation>
    <scope>NUCLEOTIDE SEQUENCE</scope>
    <source>
        <strain evidence="9">CHK160-9182</strain>
    </source>
</reference>
<dbReference type="InterPro" id="IPR005829">
    <property type="entry name" value="Sugar_transporter_CS"/>
</dbReference>
<dbReference type="Proteomes" id="UP000823934">
    <property type="component" value="Unassembled WGS sequence"/>
</dbReference>
<keyword evidence="6 7" id="KW-0472">Membrane</keyword>
<dbReference type="GO" id="GO:0022857">
    <property type="term" value="F:transmembrane transporter activity"/>
    <property type="evidence" value="ECO:0007669"/>
    <property type="project" value="InterPro"/>
</dbReference>
<keyword evidence="5 7" id="KW-1133">Transmembrane helix</keyword>
<dbReference type="EMBL" id="DXHP01000124">
    <property type="protein sequence ID" value="HIW06773.1"/>
    <property type="molecule type" value="Genomic_DNA"/>
</dbReference>
<feature type="transmembrane region" description="Helical" evidence="7">
    <location>
        <begin position="281"/>
        <end position="300"/>
    </location>
</feature>
<sequence length="422" mass="46176">MSTTKKQPVRASLAAFLGTMIEWYDFYIYAFASAMIFGSLFFETESAFIATMASFATFAIGLLVRPLGAVFFGHLGDKIGRKKSLVITLFMMGISTIGIGFLPTYAQIGVGAPVLLIILRIIQGLSVGGEWGGAVLIAAEHAPANRKTFFASFAQLGSPAGLILATIAFRLISGMDDEALYSYGWRLPFLASFGLLVVGYLVRRSVNESPEFVEAQKKAEQERLENKNQPEVAPFKELFAKMPKVILLAIGANVLGIAGFYFVNTFMLSYTTAYLKMDRTLILNVLLVVSFVQFFSQPISALIGEKFNSYKFLLFTSFVCIFSPYLMFTLVDTQNPTMMVVGISITVIFMAGYYSVIAGFLTTLFPVHLRYTAISVAYQFCGAIAGGLTPLIGTALAEMYAGSWVPLAIFYSFISFLTLACV</sequence>
<evidence type="ECO:0000256" key="3">
    <source>
        <dbReference type="ARBA" id="ARBA00022475"/>
    </source>
</evidence>
<keyword evidence="2" id="KW-0813">Transport</keyword>
<dbReference type="InterPro" id="IPR036259">
    <property type="entry name" value="MFS_trans_sf"/>
</dbReference>
<dbReference type="AlphaFoldDB" id="A0A9D1Q5C2"/>
<feature type="transmembrane region" description="Helical" evidence="7">
    <location>
        <begin position="85"/>
        <end position="108"/>
    </location>
</feature>
<feature type="transmembrane region" description="Helical" evidence="7">
    <location>
        <begin position="114"/>
        <end position="137"/>
    </location>
</feature>
<feature type="transmembrane region" description="Helical" evidence="7">
    <location>
        <begin position="403"/>
        <end position="421"/>
    </location>
</feature>
<feature type="transmembrane region" description="Helical" evidence="7">
    <location>
        <begin position="21"/>
        <end position="42"/>
    </location>
</feature>
<dbReference type="Gene3D" id="1.20.1250.20">
    <property type="entry name" value="MFS general substrate transporter like domains"/>
    <property type="match status" value="2"/>
</dbReference>
<dbReference type="PANTHER" id="PTHR43045:SF1">
    <property type="entry name" value="SHIKIMATE TRANSPORTER"/>
    <property type="match status" value="1"/>
</dbReference>
<feature type="non-terminal residue" evidence="9">
    <location>
        <position position="422"/>
    </location>
</feature>
<feature type="transmembrane region" description="Helical" evidence="7">
    <location>
        <begin position="337"/>
        <end position="364"/>
    </location>
</feature>
<feature type="domain" description="Major facilitator superfamily (MFS) profile" evidence="8">
    <location>
        <begin position="11"/>
        <end position="422"/>
    </location>
</feature>
<protein>
    <submittedName>
        <fullName evidence="9">MHS family MFS transporter</fullName>
    </submittedName>
</protein>
<name>A0A9D1Q5C2_9GAMM</name>
<feature type="transmembrane region" description="Helical" evidence="7">
    <location>
        <begin position="48"/>
        <end position="73"/>
    </location>
</feature>
<feature type="transmembrane region" description="Helical" evidence="7">
    <location>
        <begin position="183"/>
        <end position="202"/>
    </location>
</feature>
<keyword evidence="3" id="KW-1003">Cell membrane</keyword>
<comment type="subcellular location">
    <subcellularLocation>
        <location evidence="1">Cell membrane</location>
        <topology evidence="1">Multi-pass membrane protein</topology>
    </subcellularLocation>
</comment>
<feature type="transmembrane region" description="Helical" evidence="7">
    <location>
        <begin position="149"/>
        <end position="171"/>
    </location>
</feature>
<feature type="transmembrane region" description="Helical" evidence="7">
    <location>
        <begin position="376"/>
        <end position="397"/>
    </location>
</feature>
<dbReference type="CDD" id="cd17369">
    <property type="entry name" value="MFS_ShiA_like"/>
    <property type="match status" value="1"/>
</dbReference>
<dbReference type="PROSITE" id="PS00217">
    <property type="entry name" value="SUGAR_TRANSPORT_2"/>
    <property type="match status" value="1"/>
</dbReference>
<evidence type="ECO:0000256" key="1">
    <source>
        <dbReference type="ARBA" id="ARBA00004651"/>
    </source>
</evidence>
<feature type="transmembrane region" description="Helical" evidence="7">
    <location>
        <begin position="245"/>
        <end position="269"/>
    </location>
</feature>
<accession>A0A9D1Q5C2</accession>
<gene>
    <name evidence="9" type="ORF">H9889_05550</name>
</gene>
<dbReference type="PANTHER" id="PTHR43045">
    <property type="entry name" value="SHIKIMATE TRANSPORTER"/>
    <property type="match status" value="1"/>
</dbReference>
<dbReference type="PROSITE" id="PS50850">
    <property type="entry name" value="MFS"/>
    <property type="match status" value="1"/>
</dbReference>
<evidence type="ECO:0000256" key="6">
    <source>
        <dbReference type="ARBA" id="ARBA00023136"/>
    </source>
</evidence>
<evidence type="ECO:0000313" key="10">
    <source>
        <dbReference type="Proteomes" id="UP000823934"/>
    </source>
</evidence>
<reference evidence="9" key="2">
    <citation type="submission" date="2021-04" db="EMBL/GenBank/DDBJ databases">
        <authorList>
            <person name="Gilroy R."/>
        </authorList>
    </citation>
    <scope>NUCLEOTIDE SEQUENCE</scope>
    <source>
        <strain evidence="9">CHK160-9182</strain>
    </source>
</reference>